<dbReference type="InParanoid" id="K1R0A9"/>
<feature type="compositionally biased region" description="Basic residues" evidence="1">
    <location>
        <begin position="86"/>
        <end position="102"/>
    </location>
</feature>
<organism evidence="2">
    <name type="scientific">Magallana gigas</name>
    <name type="common">Pacific oyster</name>
    <name type="synonym">Crassostrea gigas</name>
    <dbReference type="NCBI Taxonomy" id="29159"/>
    <lineage>
        <taxon>Eukaryota</taxon>
        <taxon>Metazoa</taxon>
        <taxon>Spiralia</taxon>
        <taxon>Lophotrochozoa</taxon>
        <taxon>Mollusca</taxon>
        <taxon>Bivalvia</taxon>
        <taxon>Autobranchia</taxon>
        <taxon>Pteriomorphia</taxon>
        <taxon>Ostreida</taxon>
        <taxon>Ostreoidea</taxon>
        <taxon>Ostreidae</taxon>
        <taxon>Magallana</taxon>
    </lineage>
</organism>
<gene>
    <name evidence="2" type="ORF">CGI_10018287</name>
</gene>
<feature type="region of interest" description="Disordered" evidence="1">
    <location>
        <begin position="76"/>
        <end position="102"/>
    </location>
</feature>
<dbReference type="AlphaFoldDB" id="K1R0A9"/>
<name>K1R0A9_MAGGI</name>
<dbReference type="HOGENOM" id="CLU_2280114_0_0_1"/>
<evidence type="ECO:0000256" key="1">
    <source>
        <dbReference type="SAM" id="MobiDB-lite"/>
    </source>
</evidence>
<protein>
    <submittedName>
        <fullName evidence="2">Uncharacterized protein</fullName>
    </submittedName>
</protein>
<reference evidence="2" key="1">
    <citation type="journal article" date="2012" name="Nature">
        <title>The oyster genome reveals stress adaptation and complexity of shell formation.</title>
        <authorList>
            <person name="Zhang G."/>
            <person name="Fang X."/>
            <person name="Guo X."/>
            <person name="Li L."/>
            <person name="Luo R."/>
            <person name="Xu F."/>
            <person name="Yang P."/>
            <person name="Zhang L."/>
            <person name="Wang X."/>
            <person name="Qi H."/>
            <person name="Xiong Z."/>
            <person name="Que H."/>
            <person name="Xie Y."/>
            <person name="Holland P.W."/>
            <person name="Paps J."/>
            <person name="Zhu Y."/>
            <person name="Wu F."/>
            <person name="Chen Y."/>
            <person name="Wang J."/>
            <person name="Peng C."/>
            <person name="Meng J."/>
            <person name="Yang L."/>
            <person name="Liu J."/>
            <person name="Wen B."/>
            <person name="Zhang N."/>
            <person name="Huang Z."/>
            <person name="Zhu Q."/>
            <person name="Feng Y."/>
            <person name="Mount A."/>
            <person name="Hedgecock D."/>
            <person name="Xu Z."/>
            <person name="Liu Y."/>
            <person name="Domazet-Loso T."/>
            <person name="Du Y."/>
            <person name="Sun X."/>
            <person name="Zhang S."/>
            <person name="Liu B."/>
            <person name="Cheng P."/>
            <person name="Jiang X."/>
            <person name="Li J."/>
            <person name="Fan D."/>
            <person name="Wang W."/>
            <person name="Fu W."/>
            <person name="Wang T."/>
            <person name="Wang B."/>
            <person name="Zhang J."/>
            <person name="Peng Z."/>
            <person name="Li Y."/>
            <person name="Li N."/>
            <person name="Wang J."/>
            <person name="Chen M."/>
            <person name="He Y."/>
            <person name="Tan F."/>
            <person name="Song X."/>
            <person name="Zheng Q."/>
            <person name="Huang R."/>
            <person name="Yang H."/>
            <person name="Du X."/>
            <person name="Chen L."/>
            <person name="Yang M."/>
            <person name="Gaffney P.M."/>
            <person name="Wang S."/>
            <person name="Luo L."/>
            <person name="She Z."/>
            <person name="Ming Y."/>
            <person name="Huang W."/>
            <person name="Zhang S."/>
            <person name="Huang B."/>
            <person name="Zhang Y."/>
            <person name="Qu T."/>
            <person name="Ni P."/>
            <person name="Miao G."/>
            <person name="Wang J."/>
            <person name="Wang Q."/>
            <person name="Steinberg C.E."/>
            <person name="Wang H."/>
            <person name="Li N."/>
            <person name="Qian L."/>
            <person name="Zhang G."/>
            <person name="Li Y."/>
            <person name="Yang H."/>
            <person name="Liu X."/>
            <person name="Wang J."/>
            <person name="Yin Y."/>
            <person name="Wang J."/>
        </authorList>
    </citation>
    <scope>NUCLEOTIDE SEQUENCE [LARGE SCALE GENOMIC DNA]</scope>
    <source>
        <strain evidence="2">05x7-T-G4-1.051#20</strain>
    </source>
</reference>
<dbReference type="EMBL" id="JH818267">
    <property type="protein sequence ID" value="EKC39378.1"/>
    <property type="molecule type" value="Genomic_DNA"/>
</dbReference>
<proteinExistence type="predicted"/>
<accession>K1R0A9</accession>
<sequence>MSWQPFIPNVEEWKNHFLTTAKMKYIPNQKTYIVGQFGEGSASTKPQIELVTPTQQVVDRAKADLKKRKLEGGPVVVFPAPDTPKPKKRKAQRKFVYANKKK</sequence>
<evidence type="ECO:0000313" key="2">
    <source>
        <dbReference type="EMBL" id="EKC39378.1"/>
    </source>
</evidence>